<comment type="caution">
    <text evidence="2">The sequence shown here is derived from an EMBL/GenBank/DDBJ whole genome shotgun (WGS) entry which is preliminary data.</text>
</comment>
<accession>A0ABS3WJG4</accession>
<protein>
    <submittedName>
        <fullName evidence="2">Cold-shock protein</fullName>
    </submittedName>
</protein>
<dbReference type="Proteomes" id="UP000670947">
    <property type="component" value="Unassembled WGS sequence"/>
</dbReference>
<dbReference type="EMBL" id="JAGGDJ010000059">
    <property type="protein sequence ID" value="MBO7748476.1"/>
    <property type="molecule type" value="Genomic_DNA"/>
</dbReference>
<reference evidence="2 3" key="1">
    <citation type="submission" date="2021-03" db="EMBL/GenBank/DDBJ databases">
        <title>Paenibacillus artemisicola MWE-103 whole genome sequence.</title>
        <authorList>
            <person name="Ham Y.J."/>
        </authorList>
    </citation>
    <scope>NUCLEOTIDE SEQUENCE [LARGE SCALE GENOMIC DNA]</scope>
    <source>
        <strain evidence="2 3">MWE-103</strain>
    </source>
</reference>
<feature type="region of interest" description="Disordered" evidence="1">
    <location>
        <begin position="57"/>
        <end position="89"/>
    </location>
</feature>
<dbReference type="InterPro" id="IPR025916">
    <property type="entry name" value="YdjO"/>
</dbReference>
<feature type="compositionally biased region" description="Basic and acidic residues" evidence="1">
    <location>
        <begin position="64"/>
        <end position="89"/>
    </location>
</feature>
<proteinExistence type="predicted"/>
<name>A0ABS3WJG4_9BACL</name>
<dbReference type="RefSeq" id="WP_208851031.1">
    <property type="nucleotide sequence ID" value="NZ_JAGGDJ010000059.1"/>
</dbReference>
<sequence>MYNSRKRIPVEYPTEMTAIWSCTKDDCNGWMRQRYSFEDSPVCAQCGSPMEASEKELPILYDSGLDRKAAEKSSKTKDPEPDGPLDDRT</sequence>
<gene>
    <name evidence="2" type="ORF">I8J29_30250</name>
</gene>
<keyword evidence="3" id="KW-1185">Reference proteome</keyword>
<organism evidence="2 3">
    <name type="scientific">Paenibacillus artemisiicola</name>
    <dbReference type="NCBI Taxonomy" id="1172618"/>
    <lineage>
        <taxon>Bacteria</taxon>
        <taxon>Bacillati</taxon>
        <taxon>Bacillota</taxon>
        <taxon>Bacilli</taxon>
        <taxon>Bacillales</taxon>
        <taxon>Paenibacillaceae</taxon>
        <taxon>Paenibacillus</taxon>
    </lineage>
</organism>
<dbReference type="Pfam" id="PF14169">
    <property type="entry name" value="YdjO"/>
    <property type="match status" value="1"/>
</dbReference>
<evidence type="ECO:0000313" key="3">
    <source>
        <dbReference type="Proteomes" id="UP000670947"/>
    </source>
</evidence>
<evidence type="ECO:0000256" key="1">
    <source>
        <dbReference type="SAM" id="MobiDB-lite"/>
    </source>
</evidence>
<evidence type="ECO:0000313" key="2">
    <source>
        <dbReference type="EMBL" id="MBO7748476.1"/>
    </source>
</evidence>